<evidence type="ECO:0000256" key="7">
    <source>
        <dbReference type="ARBA" id="ARBA00022676"/>
    </source>
</evidence>
<dbReference type="InterPro" id="IPR011322">
    <property type="entry name" value="N-reg_PII-like_a/b"/>
</dbReference>
<evidence type="ECO:0000256" key="1">
    <source>
        <dbReference type="ARBA" id="ARBA00000915"/>
    </source>
</evidence>
<keyword evidence="8 11" id="KW-0808">Transferase</keyword>
<keyword evidence="11" id="KW-0963">Cytoplasm</keyword>
<dbReference type="SUPFAM" id="SSF53850">
    <property type="entry name" value="Periplasmic binding protein-like II"/>
    <property type="match status" value="1"/>
</dbReference>
<dbReference type="Proteomes" id="UP001254165">
    <property type="component" value="Unassembled WGS sequence"/>
</dbReference>
<comment type="catalytic activity">
    <reaction evidence="1 11">
        <text>1-(5-phospho-beta-D-ribosyl)-ATP + diphosphate = 5-phospho-alpha-D-ribose 1-diphosphate + ATP</text>
        <dbReference type="Rhea" id="RHEA:18473"/>
        <dbReference type="ChEBI" id="CHEBI:30616"/>
        <dbReference type="ChEBI" id="CHEBI:33019"/>
        <dbReference type="ChEBI" id="CHEBI:58017"/>
        <dbReference type="ChEBI" id="CHEBI:73183"/>
        <dbReference type="EC" id="2.4.2.17"/>
    </reaction>
</comment>
<proteinExistence type="inferred from homology"/>
<dbReference type="CDD" id="cd13593">
    <property type="entry name" value="PBP2_HisGL3"/>
    <property type="match status" value="1"/>
</dbReference>
<comment type="cofactor">
    <cofactor evidence="11">
        <name>Mg(2+)</name>
        <dbReference type="ChEBI" id="CHEBI:18420"/>
    </cofactor>
</comment>
<keyword evidence="11" id="KW-0479">Metal-binding</keyword>
<dbReference type="Pfam" id="PF01634">
    <property type="entry name" value="HisG"/>
    <property type="match status" value="1"/>
</dbReference>
<gene>
    <name evidence="11 14" type="primary">hisG</name>
    <name evidence="14" type="ORF">QYE77_09165</name>
</gene>
<dbReference type="Gene3D" id="3.40.190.10">
    <property type="entry name" value="Periplasmic binding protein-like II"/>
    <property type="match status" value="2"/>
</dbReference>
<evidence type="ECO:0000256" key="3">
    <source>
        <dbReference type="ARBA" id="ARBA00007955"/>
    </source>
</evidence>
<dbReference type="InterPro" id="IPR013820">
    <property type="entry name" value="ATP_PRibTrfase_cat"/>
</dbReference>
<comment type="function">
    <text evidence="10 11">Catalyzes the condensation of ATP and 5-phosphoribose 1-diphosphate to form N'-(5'-phosphoribosyl)-ATP (PR-ATP). Has a crucial role in the pathway because the rate of histidine biosynthesis seems to be controlled primarily by regulation of HisG enzymatic activity.</text>
</comment>
<sequence>MECPCMASFRISLPSKGRLAEDALAFLAACGLPVYKPNPRQYEALLPALPDLKVLFQRPGDIVASVADGSVDFGITGLDMVLEKTPLPTPLLILHDALRFGGCSLYLAIPEAWDDVWTLDDLARKATTLGRPLRVATKFPRLSGAFLQRHGIPHALISAEGTLETAPAIGYADLISDLVASGQTLRDNRLRPLEAGRILDSQAVLIANFATLKRNPAARSLARHLLEFIEAHLRASDNYSVFANMRGKSPHDVAQRIFDHCTIRGLQGPTLSPVITPGGNGDWYAVHVVVRKDEIFQAVNQLRAIGGSGVVVTPVTYIFDEEPPRYMALLRALEGETPPPLPEILPGRS</sequence>
<evidence type="ECO:0000256" key="2">
    <source>
        <dbReference type="ARBA" id="ARBA00004667"/>
    </source>
</evidence>
<dbReference type="SUPFAM" id="SSF54913">
    <property type="entry name" value="GlnB-like"/>
    <property type="match status" value="1"/>
</dbReference>
<dbReference type="GO" id="GO:0003879">
    <property type="term" value="F:ATP phosphoribosyltransferase activity"/>
    <property type="evidence" value="ECO:0007669"/>
    <property type="project" value="UniProtKB-EC"/>
</dbReference>
<comment type="caution">
    <text evidence="14">The sequence shown here is derived from an EMBL/GenBank/DDBJ whole genome shotgun (WGS) entry which is preliminary data.</text>
</comment>
<dbReference type="InterPro" id="IPR020621">
    <property type="entry name" value="ATP-PRT_HisG_long"/>
</dbReference>
<dbReference type="EC" id="2.4.2.17" evidence="4 11"/>
<feature type="domain" description="ATP phosphoribosyltransferase catalytic" evidence="12">
    <location>
        <begin position="58"/>
        <end position="225"/>
    </location>
</feature>
<organism evidence="14 15">
    <name type="scientific">Thermanaerothrix solaris</name>
    <dbReference type="NCBI Taxonomy" id="3058434"/>
    <lineage>
        <taxon>Bacteria</taxon>
        <taxon>Bacillati</taxon>
        <taxon>Chloroflexota</taxon>
        <taxon>Anaerolineae</taxon>
        <taxon>Anaerolineales</taxon>
        <taxon>Anaerolineaceae</taxon>
        <taxon>Thermanaerothrix</taxon>
    </lineage>
</organism>
<evidence type="ECO:0000313" key="15">
    <source>
        <dbReference type="Proteomes" id="UP001254165"/>
    </source>
</evidence>
<dbReference type="HAMAP" id="MF_00079">
    <property type="entry name" value="HisG_Long"/>
    <property type="match status" value="1"/>
</dbReference>
<evidence type="ECO:0000313" key="14">
    <source>
        <dbReference type="EMBL" id="MDT8898436.1"/>
    </source>
</evidence>
<name>A0ABU3NNL6_9CHLR</name>
<dbReference type="PANTHER" id="PTHR21403">
    <property type="entry name" value="ATP PHOSPHORIBOSYLTRANSFERASE ATP-PRTASE"/>
    <property type="match status" value="1"/>
</dbReference>
<accession>A0ABU3NNL6</accession>
<comment type="activity regulation">
    <text evidence="11">Feedback inhibited by histidine.</text>
</comment>
<dbReference type="PROSITE" id="PS01316">
    <property type="entry name" value="ATP_P_PHORIBOSYLTR"/>
    <property type="match status" value="1"/>
</dbReference>
<keyword evidence="11" id="KW-0460">Magnesium</keyword>
<keyword evidence="11" id="KW-0547">Nucleotide-binding</keyword>
<evidence type="ECO:0000256" key="9">
    <source>
        <dbReference type="ARBA" id="ARBA00023102"/>
    </source>
</evidence>
<dbReference type="NCBIfam" id="TIGR03455">
    <property type="entry name" value="HisG_C-term"/>
    <property type="match status" value="1"/>
</dbReference>
<keyword evidence="7 11" id="KW-0328">Glycosyltransferase</keyword>
<evidence type="ECO:0000256" key="6">
    <source>
        <dbReference type="ARBA" id="ARBA00022605"/>
    </source>
</evidence>
<dbReference type="InterPro" id="IPR015867">
    <property type="entry name" value="N-reg_PII/ATP_PRibTrfase_C"/>
</dbReference>
<evidence type="ECO:0000259" key="13">
    <source>
        <dbReference type="Pfam" id="PF08029"/>
    </source>
</evidence>
<protein>
    <recommendedName>
        <fullName evidence="5 11">ATP phosphoribosyltransferase</fullName>
        <shortName evidence="11">ATP-PRT</shortName>
        <shortName evidence="11">ATP-PRTase</shortName>
        <ecNumber evidence="4 11">2.4.2.17</ecNumber>
    </recommendedName>
</protein>
<evidence type="ECO:0000256" key="5">
    <source>
        <dbReference type="ARBA" id="ARBA00020998"/>
    </source>
</evidence>
<dbReference type="InterPro" id="IPR018198">
    <property type="entry name" value="ATP_PRibTrfase_CS"/>
</dbReference>
<keyword evidence="6 11" id="KW-0028">Amino-acid biosynthesis</keyword>
<dbReference type="Pfam" id="PF08029">
    <property type="entry name" value="HisG_C"/>
    <property type="match status" value="1"/>
</dbReference>
<dbReference type="RefSeq" id="WP_315625095.1">
    <property type="nucleotide sequence ID" value="NZ_JAUHMF010000002.1"/>
</dbReference>
<evidence type="ECO:0000256" key="4">
    <source>
        <dbReference type="ARBA" id="ARBA00011946"/>
    </source>
</evidence>
<evidence type="ECO:0000256" key="8">
    <source>
        <dbReference type="ARBA" id="ARBA00022679"/>
    </source>
</evidence>
<evidence type="ECO:0000259" key="12">
    <source>
        <dbReference type="Pfam" id="PF01634"/>
    </source>
</evidence>
<evidence type="ECO:0000256" key="10">
    <source>
        <dbReference type="ARBA" id="ARBA00024861"/>
    </source>
</evidence>
<comment type="pathway">
    <text evidence="2 11">Amino-acid biosynthesis; L-histidine biosynthesis; L-histidine from 5-phospho-alpha-D-ribose 1-diphosphate: step 1/9.</text>
</comment>
<feature type="domain" description="Histidine biosynthesis HisG C-terminal" evidence="13">
    <location>
        <begin position="237"/>
        <end position="316"/>
    </location>
</feature>
<keyword evidence="9 11" id="KW-0368">Histidine biosynthesis</keyword>
<dbReference type="PANTHER" id="PTHR21403:SF8">
    <property type="entry name" value="ATP PHOSPHORIBOSYLTRANSFERASE"/>
    <property type="match status" value="1"/>
</dbReference>
<dbReference type="NCBIfam" id="TIGR00070">
    <property type="entry name" value="hisG"/>
    <property type="match status" value="1"/>
</dbReference>
<reference evidence="14 15" key="1">
    <citation type="submission" date="2023-07" db="EMBL/GenBank/DDBJ databases">
        <title>Novel species of Thermanaerothrix with wide hydrolytic capabilities.</title>
        <authorList>
            <person name="Zayulina K.S."/>
            <person name="Podosokorskaya O.A."/>
            <person name="Elcheninov A.G."/>
        </authorList>
    </citation>
    <scope>NUCLEOTIDE SEQUENCE [LARGE SCALE GENOMIC DNA]</scope>
    <source>
        <strain evidence="14 15">4228-RoL</strain>
    </source>
</reference>
<comment type="similarity">
    <text evidence="3 11">Belongs to the ATP phosphoribosyltransferase family. Long subfamily.</text>
</comment>
<dbReference type="InterPro" id="IPR013115">
    <property type="entry name" value="HisG_C"/>
</dbReference>
<dbReference type="EMBL" id="JAUHMF010000002">
    <property type="protein sequence ID" value="MDT8898436.1"/>
    <property type="molecule type" value="Genomic_DNA"/>
</dbReference>
<dbReference type="Gene3D" id="3.30.70.120">
    <property type="match status" value="1"/>
</dbReference>
<dbReference type="InterPro" id="IPR001348">
    <property type="entry name" value="ATP_PRibTrfase_HisG"/>
</dbReference>
<evidence type="ECO:0000256" key="11">
    <source>
        <dbReference type="HAMAP-Rule" id="MF_00079"/>
    </source>
</evidence>
<keyword evidence="11" id="KW-0067">ATP-binding</keyword>
<keyword evidence="15" id="KW-1185">Reference proteome</keyword>
<comment type="subcellular location">
    <subcellularLocation>
        <location evidence="11">Cytoplasm</location>
    </subcellularLocation>
</comment>